<name>A0A9P7RLT0_9AGAR</name>
<gene>
    <name evidence="2" type="ORF">E1B28_003572</name>
</gene>
<sequence length="120" mass="13799">MNAGEQEFEIYECSLFDDVVGENDGKDDYNIPSQYPGFIRYPGVSKLSSASPSKPMNANPKPDKIRFKHRRNQGIILRYSGVSKPSSPIPGQPTKPKPDETFFKHRRIKNRPRFQRVYPL</sequence>
<comment type="caution">
    <text evidence="2">The sequence shown here is derived from an EMBL/GenBank/DDBJ whole genome shotgun (WGS) entry which is preliminary data.</text>
</comment>
<proteinExistence type="predicted"/>
<accession>A0A9P7RLT0</accession>
<dbReference type="EMBL" id="CM032191">
    <property type="protein sequence ID" value="KAG7086051.1"/>
    <property type="molecule type" value="Genomic_DNA"/>
</dbReference>
<dbReference type="AlphaFoldDB" id="A0A9P7RLT0"/>
<evidence type="ECO:0000313" key="3">
    <source>
        <dbReference type="Proteomes" id="UP001049176"/>
    </source>
</evidence>
<organism evidence="2 3">
    <name type="scientific">Marasmius oreades</name>
    <name type="common">fairy-ring Marasmius</name>
    <dbReference type="NCBI Taxonomy" id="181124"/>
    <lineage>
        <taxon>Eukaryota</taxon>
        <taxon>Fungi</taxon>
        <taxon>Dikarya</taxon>
        <taxon>Basidiomycota</taxon>
        <taxon>Agaricomycotina</taxon>
        <taxon>Agaricomycetes</taxon>
        <taxon>Agaricomycetidae</taxon>
        <taxon>Agaricales</taxon>
        <taxon>Marasmiineae</taxon>
        <taxon>Marasmiaceae</taxon>
        <taxon>Marasmius</taxon>
    </lineage>
</organism>
<protein>
    <submittedName>
        <fullName evidence="2">Uncharacterized protein</fullName>
    </submittedName>
</protein>
<dbReference type="Proteomes" id="UP001049176">
    <property type="component" value="Chromosome 11"/>
</dbReference>
<reference evidence="2" key="1">
    <citation type="journal article" date="2021" name="Genome Biol. Evol.">
        <title>The assembled and annotated genome of the fairy-ring fungus Marasmius oreades.</title>
        <authorList>
            <person name="Hiltunen M."/>
            <person name="Ament-Velasquez S.L."/>
            <person name="Johannesson H."/>
        </authorList>
    </citation>
    <scope>NUCLEOTIDE SEQUENCE</scope>
    <source>
        <strain evidence="2">03SP1</strain>
    </source>
</reference>
<feature type="region of interest" description="Disordered" evidence="1">
    <location>
        <begin position="80"/>
        <end position="101"/>
    </location>
</feature>
<keyword evidence="3" id="KW-1185">Reference proteome</keyword>
<evidence type="ECO:0000313" key="2">
    <source>
        <dbReference type="EMBL" id="KAG7086051.1"/>
    </source>
</evidence>
<dbReference type="KEGG" id="more:E1B28_003572"/>
<evidence type="ECO:0000256" key="1">
    <source>
        <dbReference type="SAM" id="MobiDB-lite"/>
    </source>
</evidence>
<dbReference type="GeneID" id="66072648"/>
<dbReference type="RefSeq" id="XP_043002522.1">
    <property type="nucleotide sequence ID" value="XM_043160565.1"/>
</dbReference>